<evidence type="ECO:0000256" key="13">
    <source>
        <dbReference type="ARBA" id="ARBA00022932"/>
    </source>
</evidence>
<dbReference type="Gene3D" id="3.30.70.270">
    <property type="match status" value="2"/>
</dbReference>
<dbReference type="InterPro" id="IPR000953">
    <property type="entry name" value="Chromo/chromo_shadow_dom"/>
</dbReference>
<evidence type="ECO:0000259" key="18">
    <source>
        <dbReference type="PROSITE" id="PS50994"/>
    </source>
</evidence>
<sequence length="1082" mass="125157">MAPETARRLQLPREQLPENIQVFNVDGTLNKVAWITHSVTATYRFGTKDLTDTFLLSGLGKEDVILGLPWLQKYNPDVNWKSGEVLFRPKQYIKIPRNKNIFGSKSEEEIIRRIDIRAKMLVSQTMAHQVEQKEQMFKTMVPKYLHGFKAQFEDKEAERFPISRHYDHAIELKPEFVAKDCKLYSLMVPEQQELDKFLDENLRKGYIRKSKSPNASPFFFIGKKEKGKLRPTQDYRRLNDGTIKNAYPLPLILDLIDKLHGATVFSKLDLCNRYNNVRIKDRDQWKAAFKTNRGLFKPTVMFFGLMNSPATFQAFMDDILSDFMAEGWCIRLKDQDLYLKPHKCEFDVKEVVFLGLVIRPGTIGMDPVKLAGINDWPAPKTVTGVRSFTGFANFYRKFIGRYAEIAKPLYDLTKKGVAFLWNDACQDAFETLKRKFSQQPLLQIPDSSKPFVIEADASKWASGAVLRQKGADGEWHPCGYISHAFDATERNYEIYNQELFAIVRALQTWRHYVMGNGFPVTILSDHKNLTYFRTVQKLNWRQARWSLLLSMFDLRLVHIPGSQMTQSDALSRRPIHVLHEDTDNDDVIMLPDSLFINAINVDLQMRLKHALGNDDFHSSALESLMDQGIPPIKSSLSDWRFDDDLLFYKGRAYVPNNVTLRREIVRTIHEGQPFSHPGQFSTIDLVGREFWWPSMAKFIKAFVDGCAPCQQMKVNTHPSVAGILPIPGVPNAVPFQVITMDLIMDLPESDGSDSIMVMVDHSSTKGVIFIFCTKKLDATKAAELLFQHVYKRYGLAERIISDRDPRFTAEVFQEMARLLGVKHSMSTTYHPRTDGETERVNQEVEIYLRFFCGKQQMEWSKHLHMAEFAHNNRTHSVTHHSPFFMTMGYHPRPLPTIFGRTNVPSVEKRLLELKQLREETSAMIEVARKRVIEQGKRKNDVFEKGQKVWLEGKNLDFGYLTRKLSPKREGPFEVEEVMGPVAYKLKLPRQWKIHPVFHVGLLSPYKETDEHGANYLEPPLDIIEGHEEFEIEAIIGHKPRKTPKKFLVSWKGYDSSHNEWKEKDELGNAMEIYLDYIIQNKL</sequence>
<dbReference type="GO" id="GO:0006338">
    <property type="term" value="P:chromatin remodeling"/>
    <property type="evidence" value="ECO:0007669"/>
    <property type="project" value="UniProtKB-ARBA"/>
</dbReference>
<dbReference type="GO" id="GO:0004190">
    <property type="term" value="F:aspartic-type endopeptidase activity"/>
    <property type="evidence" value="ECO:0007669"/>
    <property type="project" value="UniProtKB-KW"/>
</dbReference>
<dbReference type="CDD" id="cd09274">
    <property type="entry name" value="RNase_HI_RT_Ty3"/>
    <property type="match status" value="1"/>
</dbReference>
<keyword evidence="16" id="KW-0511">Multifunctional enzyme</keyword>
<evidence type="ECO:0000313" key="20">
    <source>
        <dbReference type="Proteomes" id="UP000054988"/>
    </source>
</evidence>
<dbReference type="Pfam" id="PF00385">
    <property type="entry name" value="Chromo"/>
    <property type="match status" value="1"/>
</dbReference>
<dbReference type="Proteomes" id="UP000054988">
    <property type="component" value="Unassembled WGS sequence"/>
</dbReference>
<evidence type="ECO:0000256" key="9">
    <source>
        <dbReference type="ARBA" id="ARBA00022842"/>
    </source>
</evidence>
<evidence type="ECO:0000256" key="11">
    <source>
        <dbReference type="ARBA" id="ARBA00022908"/>
    </source>
</evidence>
<dbReference type="InterPro" id="IPR041588">
    <property type="entry name" value="Integrase_H2C2"/>
</dbReference>
<evidence type="ECO:0000256" key="5">
    <source>
        <dbReference type="ARBA" id="ARBA00022723"/>
    </source>
</evidence>
<keyword evidence="10" id="KW-0694">RNA-binding</keyword>
<keyword evidence="3" id="KW-0548">Nucleotidyltransferase</keyword>
<dbReference type="InterPro" id="IPR016197">
    <property type="entry name" value="Chromo-like_dom_sf"/>
</dbReference>
<dbReference type="GO" id="GO:0003723">
    <property type="term" value="F:RNA binding"/>
    <property type="evidence" value="ECO:0007669"/>
    <property type="project" value="UniProtKB-KW"/>
</dbReference>
<evidence type="ECO:0000256" key="16">
    <source>
        <dbReference type="ARBA" id="ARBA00023268"/>
    </source>
</evidence>
<evidence type="ECO:0000256" key="14">
    <source>
        <dbReference type="ARBA" id="ARBA00023125"/>
    </source>
</evidence>
<evidence type="ECO:0000259" key="17">
    <source>
        <dbReference type="PROSITE" id="PS50013"/>
    </source>
</evidence>
<keyword evidence="11" id="KW-0229">DNA integration</keyword>
<dbReference type="InterPro" id="IPR036397">
    <property type="entry name" value="RNaseH_sf"/>
</dbReference>
<keyword evidence="8" id="KW-0378">Hydrolase</keyword>
<keyword evidence="4" id="KW-0540">Nuclease</keyword>
<evidence type="ECO:0000256" key="1">
    <source>
        <dbReference type="ARBA" id="ARBA00022670"/>
    </source>
</evidence>
<dbReference type="PROSITE" id="PS50013">
    <property type="entry name" value="CHROMO_2"/>
    <property type="match status" value="1"/>
</dbReference>
<keyword evidence="14" id="KW-0238">DNA-binding</keyword>
<dbReference type="PANTHER" id="PTHR37984:SF5">
    <property type="entry name" value="PROTEIN NYNRIN-LIKE"/>
    <property type="match status" value="1"/>
</dbReference>
<dbReference type="Gene3D" id="3.30.420.10">
    <property type="entry name" value="Ribonuclease H-like superfamily/Ribonuclease H"/>
    <property type="match status" value="1"/>
</dbReference>
<dbReference type="Gene3D" id="1.10.340.70">
    <property type="match status" value="1"/>
</dbReference>
<dbReference type="InterPro" id="IPR043502">
    <property type="entry name" value="DNA/RNA_pol_sf"/>
</dbReference>
<proteinExistence type="predicted"/>
<dbReference type="GO" id="GO:0015074">
    <property type="term" value="P:DNA integration"/>
    <property type="evidence" value="ECO:0007669"/>
    <property type="project" value="UniProtKB-KW"/>
</dbReference>
<evidence type="ECO:0000256" key="10">
    <source>
        <dbReference type="ARBA" id="ARBA00022884"/>
    </source>
</evidence>
<dbReference type="FunFam" id="3.30.70.270:FF:000020">
    <property type="entry name" value="Transposon Tf2-6 polyprotein-like Protein"/>
    <property type="match status" value="1"/>
</dbReference>
<evidence type="ECO:0008006" key="21">
    <source>
        <dbReference type="Google" id="ProtNLM"/>
    </source>
</evidence>
<dbReference type="GO" id="GO:0004519">
    <property type="term" value="F:endonuclease activity"/>
    <property type="evidence" value="ECO:0007669"/>
    <property type="project" value="UniProtKB-KW"/>
</dbReference>
<comment type="caution">
    <text evidence="19">The sequence shown here is derived from an EMBL/GenBank/DDBJ whole genome shotgun (WGS) entry which is preliminary data.</text>
</comment>
<dbReference type="GO" id="GO:0006508">
    <property type="term" value="P:proteolysis"/>
    <property type="evidence" value="ECO:0007669"/>
    <property type="project" value="UniProtKB-KW"/>
</dbReference>
<dbReference type="PROSITE" id="PS50994">
    <property type="entry name" value="INTEGRASE"/>
    <property type="match status" value="1"/>
</dbReference>
<feature type="domain" description="Integrase catalytic" evidence="18">
    <location>
        <begin position="730"/>
        <end position="890"/>
    </location>
</feature>
<keyword evidence="15" id="KW-0233">DNA recombination</keyword>
<gene>
    <name evidence="19" type="ORF">WG66_4875</name>
</gene>
<dbReference type="SUPFAM" id="SSF56672">
    <property type="entry name" value="DNA/RNA polymerases"/>
    <property type="match status" value="1"/>
</dbReference>
<reference evidence="19 20" key="1">
    <citation type="submission" date="2015-12" db="EMBL/GenBank/DDBJ databases">
        <title>Draft genome sequence of Moniliophthora roreri, the causal agent of frosty pod rot of cacao.</title>
        <authorList>
            <person name="Aime M.C."/>
            <person name="Diaz-Valderrama J.R."/>
            <person name="Kijpornyongpan T."/>
            <person name="Phillips-Mora W."/>
        </authorList>
    </citation>
    <scope>NUCLEOTIDE SEQUENCE [LARGE SCALE GENOMIC DNA]</scope>
    <source>
        <strain evidence="19 20">MCA 2952</strain>
    </source>
</reference>
<evidence type="ECO:0000256" key="3">
    <source>
        <dbReference type="ARBA" id="ARBA00022695"/>
    </source>
</evidence>
<keyword evidence="5" id="KW-0479">Metal-binding</keyword>
<evidence type="ECO:0000256" key="15">
    <source>
        <dbReference type="ARBA" id="ARBA00023172"/>
    </source>
</evidence>
<dbReference type="GO" id="GO:0003964">
    <property type="term" value="F:RNA-directed DNA polymerase activity"/>
    <property type="evidence" value="ECO:0007669"/>
    <property type="project" value="UniProtKB-KW"/>
</dbReference>
<dbReference type="CDD" id="cd00303">
    <property type="entry name" value="retropepsin_like"/>
    <property type="match status" value="1"/>
</dbReference>
<dbReference type="Pfam" id="PF17921">
    <property type="entry name" value="Integrase_H2C2"/>
    <property type="match status" value="1"/>
</dbReference>
<evidence type="ECO:0000313" key="19">
    <source>
        <dbReference type="EMBL" id="KTB42546.1"/>
    </source>
</evidence>
<dbReference type="InterPro" id="IPR043128">
    <property type="entry name" value="Rev_trsase/Diguanyl_cyclase"/>
</dbReference>
<dbReference type="InterPro" id="IPR012337">
    <property type="entry name" value="RNaseH-like_sf"/>
</dbReference>
<name>A0A0W0G1Z1_MONRR</name>
<dbReference type="InterPro" id="IPR021109">
    <property type="entry name" value="Peptidase_aspartic_dom_sf"/>
</dbReference>
<dbReference type="GO" id="GO:0046872">
    <property type="term" value="F:metal ion binding"/>
    <property type="evidence" value="ECO:0007669"/>
    <property type="project" value="UniProtKB-KW"/>
</dbReference>
<dbReference type="CDD" id="cd01647">
    <property type="entry name" value="RT_LTR"/>
    <property type="match status" value="1"/>
</dbReference>
<evidence type="ECO:0000256" key="4">
    <source>
        <dbReference type="ARBA" id="ARBA00022722"/>
    </source>
</evidence>
<keyword evidence="6" id="KW-0064">Aspartyl protease</keyword>
<dbReference type="Pfam" id="PF24626">
    <property type="entry name" value="SH3_Tf2-1"/>
    <property type="match status" value="1"/>
</dbReference>
<dbReference type="SUPFAM" id="SSF53098">
    <property type="entry name" value="Ribonuclease H-like"/>
    <property type="match status" value="1"/>
</dbReference>
<evidence type="ECO:0000256" key="7">
    <source>
        <dbReference type="ARBA" id="ARBA00022759"/>
    </source>
</evidence>
<keyword evidence="12" id="KW-0695">RNA-directed DNA polymerase</keyword>
<feature type="domain" description="Chromo" evidence="17">
    <location>
        <begin position="1029"/>
        <end position="1082"/>
    </location>
</feature>
<keyword evidence="1" id="KW-0645">Protease</keyword>
<evidence type="ECO:0000256" key="6">
    <source>
        <dbReference type="ARBA" id="ARBA00022750"/>
    </source>
</evidence>
<organism evidence="19 20">
    <name type="scientific">Moniliophthora roreri</name>
    <name type="common">Frosty pod rot fungus</name>
    <name type="synonym">Monilia roreri</name>
    <dbReference type="NCBI Taxonomy" id="221103"/>
    <lineage>
        <taxon>Eukaryota</taxon>
        <taxon>Fungi</taxon>
        <taxon>Dikarya</taxon>
        <taxon>Basidiomycota</taxon>
        <taxon>Agaricomycotina</taxon>
        <taxon>Agaricomycetes</taxon>
        <taxon>Agaricomycetidae</taxon>
        <taxon>Agaricales</taxon>
        <taxon>Marasmiineae</taxon>
        <taxon>Marasmiaceae</taxon>
        <taxon>Moniliophthora</taxon>
    </lineage>
</organism>
<dbReference type="Pfam" id="PF17919">
    <property type="entry name" value="RT_RNaseH_2"/>
    <property type="match status" value="1"/>
</dbReference>
<dbReference type="GO" id="GO:0003887">
    <property type="term" value="F:DNA-directed DNA polymerase activity"/>
    <property type="evidence" value="ECO:0007669"/>
    <property type="project" value="UniProtKB-KW"/>
</dbReference>
<dbReference type="SUPFAM" id="SSF54160">
    <property type="entry name" value="Chromo domain-like"/>
    <property type="match status" value="1"/>
</dbReference>
<dbReference type="InterPro" id="IPR056924">
    <property type="entry name" value="SH3_Tf2-1"/>
</dbReference>
<dbReference type="GO" id="GO:0005634">
    <property type="term" value="C:nucleus"/>
    <property type="evidence" value="ECO:0007669"/>
    <property type="project" value="UniProtKB-ARBA"/>
</dbReference>
<keyword evidence="13" id="KW-0239">DNA-directed DNA polymerase</keyword>
<dbReference type="PANTHER" id="PTHR37984">
    <property type="entry name" value="PROTEIN CBG26694"/>
    <property type="match status" value="1"/>
</dbReference>
<evidence type="ECO:0000256" key="12">
    <source>
        <dbReference type="ARBA" id="ARBA00022918"/>
    </source>
</evidence>
<dbReference type="CDD" id="cd18972">
    <property type="entry name" value="CD_POL_like"/>
    <property type="match status" value="1"/>
</dbReference>
<dbReference type="InterPro" id="IPR023780">
    <property type="entry name" value="Chromo_domain"/>
</dbReference>
<dbReference type="Gene3D" id="2.40.70.10">
    <property type="entry name" value="Acid Proteases"/>
    <property type="match status" value="1"/>
</dbReference>
<dbReference type="InterPro" id="IPR001584">
    <property type="entry name" value="Integrase_cat-core"/>
</dbReference>
<dbReference type="GO" id="GO:0003677">
    <property type="term" value="F:DNA binding"/>
    <property type="evidence" value="ECO:0007669"/>
    <property type="project" value="UniProtKB-KW"/>
</dbReference>
<dbReference type="Pfam" id="PF00078">
    <property type="entry name" value="RVT_1"/>
    <property type="match status" value="1"/>
</dbReference>
<keyword evidence="9" id="KW-0460">Magnesium</keyword>
<dbReference type="AlphaFoldDB" id="A0A0W0G1Z1"/>
<evidence type="ECO:0000256" key="2">
    <source>
        <dbReference type="ARBA" id="ARBA00022679"/>
    </source>
</evidence>
<keyword evidence="2" id="KW-0808">Transferase</keyword>
<dbReference type="InterPro" id="IPR050951">
    <property type="entry name" value="Retrovirus_Pol_polyprotein"/>
</dbReference>
<dbReference type="GO" id="GO:0006310">
    <property type="term" value="P:DNA recombination"/>
    <property type="evidence" value="ECO:0007669"/>
    <property type="project" value="UniProtKB-KW"/>
</dbReference>
<evidence type="ECO:0000256" key="8">
    <source>
        <dbReference type="ARBA" id="ARBA00022801"/>
    </source>
</evidence>
<dbReference type="Gene3D" id="2.40.50.40">
    <property type="match status" value="1"/>
</dbReference>
<protein>
    <recommendedName>
        <fullName evidence="21">Reverse transcriptase</fullName>
    </recommendedName>
</protein>
<dbReference type="InterPro" id="IPR041577">
    <property type="entry name" value="RT_RNaseH_2"/>
</dbReference>
<accession>A0A0W0G1Z1</accession>
<keyword evidence="7" id="KW-0255">Endonuclease</keyword>
<dbReference type="eggNOG" id="KOG0017">
    <property type="taxonomic scope" value="Eukaryota"/>
</dbReference>
<dbReference type="EMBL" id="LATX01001318">
    <property type="protein sequence ID" value="KTB42546.1"/>
    <property type="molecule type" value="Genomic_DNA"/>
</dbReference>
<dbReference type="SMART" id="SM00298">
    <property type="entry name" value="CHROMO"/>
    <property type="match status" value="1"/>
</dbReference>
<dbReference type="Gene3D" id="3.10.10.10">
    <property type="entry name" value="HIV Type 1 Reverse Transcriptase, subunit A, domain 1"/>
    <property type="match status" value="1"/>
</dbReference>
<dbReference type="InterPro" id="IPR000477">
    <property type="entry name" value="RT_dom"/>
</dbReference>